<dbReference type="SUPFAM" id="SSF52540">
    <property type="entry name" value="P-loop containing nucleoside triphosphate hydrolases"/>
    <property type="match status" value="1"/>
</dbReference>
<evidence type="ECO:0000256" key="2">
    <source>
        <dbReference type="SAM" id="Coils"/>
    </source>
</evidence>
<evidence type="ECO:0000313" key="5">
    <source>
        <dbReference type="Proteomes" id="UP000604046"/>
    </source>
</evidence>
<dbReference type="Gene3D" id="3.40.850.10">
    <property type="entry name" value="Kinesin motor domain"/>
    <property type="match status" value="1"/>
</dbReference>
<protein>
    <submittedName>
        <fullName evidence="4">KIN7O protein</fullName>
    </submittedName>
</protein>
<dbReference type="InterPro" id="IPR036213">
    <property type="entry name" value="Calpain_III_sf"/>
</dbReference>
<feature type="binding site" evidence="1">
    <location>
        <begin position="105"/>
        <end position="112"/>
    </location>
    <ligand>
        <name>ATP</name>
        <dbReference type="ChEBI" id="CHEBI:30616"/>
    </ligand>
</feature>
<evidence type="ECO:0000256" key="1">
    <source>
        <dbReference type="PROSITE-ProRule" id="PRU00283"/>
    </source>
</evidence>
<feature type="coiled-coil region" evidence="2">
    <location>
        <begin position="522"/>
        <end position="549"/>
    </location>
</feature>
<dbReference type="EMBL" id="CAJNDS010002100">
    <property type="protein sequence ID" value="CAE7326308.1"/>
    <property type="molecule type" value="Genomic_DNA"/>
</dbReference>
<evidence type="ECO:0000313" key="4">
    <source>
        <dbReference type="EMBL" id="CAE7326308.1"/>
    </source>
</evidence>
<dbReference type="GO" id="GO:0005874">
    <property type="term" value="C:microtubule"/>
    <property type="evidence" value="ECO:0007669"/>
    <property type="project" value="TreeGrafter"/>
</dbReference>
<keyword evidence="2" id="KW-0175">Coiled coil</keyword>
<dbReference type="Gene3D" id="1.25.10.10">
    <property type="entry name" value="Leucine-rich Repeat Variant"/>
    <property type="match status" value="1"/>
</dbReference>
<dbReference type="InterPro" id="IPR001752">
    <property type="entry name" value="Kinesin_motor_dom"/>
</dbReference>
<gene>
    <name evidence="4" type="primary">KIN7O</name>
    <name evidence="4" type="ORF">SNAT2548_LOCUS17084</name>
</gene>
<keyword evidence="1" id="KW-0505">Motor protein</keyword>
<dbReference type="PANTHER" id="PTHR24115">
    <property type="entry name" value="KINESIN-RELATED"/>
    <property type="match status" value="1"/>
</dbReference>
<dbReference type="SUPFAM" id="SSF49758">
    <property type="entry name" value="Calpain large subunit, middle domain (domain III)"/>
    <property type="match status" value="1"/>
</dbReference>
<dbReference type="PRINTS" id="PR00380">
    <property type="entry name" value="KINESINHEAVY"/>
</dbReference>
<dbReference type="InterPro" id="IPR011989">
    <property type="entry name" value="ARM-like"/>
</dbReference>
<dbReference type="GO" id="GO:0003777">
    <property type="term" value="F:microtubule motor activity"/>
    <property type="evidence" value="ECO:0007669"/>
    <property type="project" value="InterPro"/>
</dbReference>
<keyword evidence="5" id="KW-1185">Reference proteome</keyword>
<evidence type="ECO:0000259" key="3">
    <source>
        <dbReference type="PROSITE" id="PS50067"/>
    </source>
</evidence>
<dbReference type="GO" id="GO:0005524">
    <property type="term" value="F:ATP binding"/>
    <property type="evidence" value="ECO:0007669"/>
    <property type="project" value="UniProtKB-UniRule"/>
</dbReference>
<keyword evidence="1" id="KW-0547">Nucleotide-binding</keyword>
<dbReference type="PROSITE" id="PS50067">
    <property type="entry name" value="KINESIN_MOTOR_2"/>
    <property type="match status" value="1"/>
</dbReference>
<organism evidence="4 5">
    <name type="scientific">Symbiodinium natans</name>
    <dbReference type="NCBI Taxonomy" id="878477"/>
    <lineage>
        <taxon>Eukaryota</taxon>
        <taxon>Sar</taxon>
        <taxon>Alveolata</taxon>
        <taxon>Dinophyceae</taxon>
        <taxon>Suessiales</taxon>
        <taxon>Symbiodiniaceae</taxon>
        <taxon>Symbiodinium</taxon>
    </lineage>
</organism>
<dbReference type="InterPro" id="IPR036961">
    <property type="entry name" value="Kinesin_motor_dom_sf"/>
</dbReference>
<keyword evidence="1" id="KW-0067">ATP-binding</keyword>
<dbReference type="SMART" id="SM00129">
    <property type="entry name" value="KISc"/>
    <property type="match status" value="1"/>
</dbReference>
<feature type="domain" description="Kinesin motor" evidence="3">
    <location>
        <begin position="4"/>
        <end position="329"/>
    </location>
</feature>
<dbReference type="InterPro" id="IPR027640">
    <property type="entry name" value="Kinesin-like_fam"/>
</dbReference>
<dbReference type="GO" id="GO:0008017">
    <property type="term" value="F:microtubule binding"/>
    <property type="evidence" value="ECO:0007669"/>
    <property type="project" value="InterPro"/>
</dbReference>
<dbReference type="InterPro" id="IPR027417">
    <property type="entry name" value="P-loop_NTPase"/>
</dbReference>
<sequence length="1427" mass="159255">MHGRPRVYVRFRPSAEVKLPALKGPGIPPGAGQTEADKHITLEAEHTIKFPWKSQKDKDEWKEVKVQVDHAFTEDATQDAVYSKVGPEMLDFVLRGFRGLICTYGVTASGKTHTMLGSGAEEGLAQRLIEELFLRGLPDLTVSMQAVQLHRSDFTDLGLAEMPNLKDLKVQSGNYSDNTGAQEFEFKSAEPALVWLKEVLGRKAKAKSRSHFLLRMKIQFTSSGVGLSAVLDLADLAGCEKLHEKLGTDAKKDHITIQAGLSNLRHCIEAKVKGKAVPFTYFSLPRLLAPDFCGDAGISFVINCPSLADVDRIPETSETLDLARFILRLELAYKAQKATVHVAAEDLLKAADHKRLPEAKEVEAPAVQSFQSESDKEIKKLKKKLERRSQDIKELRAQLESQRLAPRIERLSKDLDKASAEDVRQLLKEVEKRYPEILQQAWPQWAEQLDKGDKSGLLELQKAVDQHEVHLQSLQWLLQRREEVQNGEDLPEEVQQLRRQQLAALDALLDSTGLSAERRADLATEAAQQRALEEKLQKKQEELTQLETSLHLAGARDDGPVKAELLEDLAAFGTDELQEAVEGLPGSTSTLQHLLLAHPSWKQRFYQLGGLEKILEKMEKTKKVFYHQRLAQCLCRILDMERVSRFNHAEIARRLVQQVLDVTTGVRFPLDANSDEARILDYMTLMEAIAQDRDARRLLVQGGAVPVALKFVQHRAQAVAAAALNALGQVASDASGAEEISLPPDALRWMLSILRSGESARMKKAAAQCLQRLCYGSSPSAQELRSSLEKVDAVPQLLAVAQSYQAAEQQVGRNDGAEVARHVKNAALLMLNDRKISDPSHNGHKRIVLEAMAHATAKSFAKEIAFNNIAAGIQCYGHVKLGAWTAQPATAGGPIECSMSWMNPMYALRFPKGRKVAVAVSVIDPDAEARREQMASQQRSLYHVSRIITVKHVQSAQGDEKDHAAFLEDLVARGFNSPLFWQGLQSAAPFMSEDVTAQHVEELDTDDVHILMLSMGTALQEKRYVVSVCADDQLELVPLSTEGWQRRSFVGQWRGSVPRSAQSMTQLQPTFPQLILTNAATSSASVCFILSFSTKDEKHVKKHSWHEEDDDDSFDGSCPDDSYPLLDMQLFDIGRHPIQRYVGDGAAVAKNRKASNHWVALGAQLPPCSTHSLVMSRCWGRAQEHAEKAEFQSFRLLVLSDCELEMQPVRCSNEWRVATSELLRIQETTSATLKLQLKDGSEASQTPQKPENPVKLQVITCADDESPAYMMVQALPVNSKAEVEPLVCPVKDGKRVYLSPDVHNEYKLSSGEWTVNIDFHPQCKPGFLLGVRVFSLCDAELQWLTTPEPSNVVPRNDAEKSFIDDFQTKLPTWHSPHTEVDLKVEDSVFPPVPKQRPQDKEMISVSMAYLQRLHRRARRDQCNQADD</sequence>
<reference evidence="4" key="1">
    <citation type="submission" date="2021-02" db="EMBL/GenBank/DDBJ databases">
        <authorList>
            <person name="Dougan E. K."/>
            <person name="Rhodes N."/>
            <person name="Thang M."/>
            <person name="Chan C."/>
        </authorList>
    </citation>
    <scope>NUCLEOTIDE SEQUENCE</scope>
</reference>
<dbReference type="GO" id="GO:0016887">
    <property type="term" value="F:ATP hydrolysis activity"/>
    <property type="evidence" value="ECO:0007669"/>
    <property type="project" value="TreeGrafter"/>
</dbReference>
<dbReference type="GO" id="GO:0007018">
    <property type="term" value="P:microtubule-based movement"/>
    <property type="evidence" value="ECO:0007669"/>
    <property type="project" value="InterPro"/>
</dbReference>
<dbReference type="OrthoDB" id="420494at2759"/>
<dbReference type="GO" id="GO:0005871">
    <property type="term" value="C:kinesin complex"/>
    <property type="evidence" value="ECO:0007669"/>
    <property type="project" value="TreeGrafter"/>
</dbReference>
<dbReference type="SUPFAM" id="SSF48371">
    <property type="entry name" value="ARM repeat"/>
    <property type="match status" value="1"/>
</dbReference>
<name>A0A812NTM4_9DINO</name>
<comment type="similarity">
    <text evidence="1">Belongs to the TRAFAC class myosin-kinesin ATPase superfamily. Kinesin family.</text>
</comment>
<dbReference type="Pfam" id="PF00225">
    <property type="entry name" value="Kinesin"/>
    <property type="match status" value="1"/>
</dbReference>
<dbReference type="PANTHER" id="PTHR24115:SF1004">
    <property type="entry name" value="KINESIN-LIKE PROTEIN KIF15"/>
    <property type="match status" value="1"/>
</dbReference>
<feature type="coiled-coil region" evidence="2">
    <location>
        <begin position="378"/>
        <end position="440"/>
    </location>
</feature>
<dbReference type="InterPro" id="IPR016024">
    <property type="entry name" value="ARM-type_fold"/>
</dbReference>
<accession>A0A812NTM4</accession>
<comment type="caution">
    <text evidence="4">The sequence shown here is derived from an EMBL/GenBank/DDBJ whole genome shotgun (WGS) entry which is preliminary data.</text>
</comment>
<proteinExistence type="inferred from homology"/>
<dbReference type="Proteomes" id="UP000604046">
    <property type="component" value="Unassembled WGS sequence"/>
</dbReference>